<organism evidence="2 3">
    <name type="scientific">Prototheca wickerhamii</name>
    <dbReference type="NCBI Taxonomy" id="3111"/>
    <lineage>
        <taxon>Eukaryota</taxon>
        <taxon>Viridiplantae</taxon>
        <taxon>Chlorophyta</taxon>
        <taxon>core chlorophytes</taxon>
        <taxon>Trebouxiophyceae</taxon>
        <taxon>Chlorellales</taxon>
        <taxon>Chlorellaceae</taxon>
        <taxon>Prototheca</taxon>
    </lineage>
</organism>
<reference evidence="2" key="1">
    <citation type="submission" date="2021-01" db="EMBL/GenBank/DDBJ databases">
        <authorList>
            <person name="Eckstrom K.M.E."/>
        </authorList>
    </citation>
    <scope>NUCLEOTIDE SEQUENCE</scope>
    <source>
        <strain evidence="2">UVCC 0001</strain>
    </source>
</reference>
<sequence length="178" mass="20527">MHDLRRQVFELTSEVTRLHEDLLVEQKRHAKELEARLQAGERETQKRQQALEEAARRCAQLEERLATVQARRMSDLEGWTHDVSGLRRRLAGLEGAMRQLSVLSRMPDDERRDAVLAKYDRLLERQRVAVRRPGAAAEDAARSALEAQLIRKDLLRMAEDLRHRLASMRREGAACSDA</sequence>
<dbReference type="Proteomes" id="UP001255856">
    <property type="component" value="Unassembled WGS sequence"/>
</dbReference>
<proteinExistence type="predicted"/>
<accession>A0AAD9MMZ1</accession>
<dbReference type="AlphaFoldDB" id="A0AAD9MMZ1"/>
<keyword evidence="3" id="KW-1185">Reference proteome</keyword>
<gene>
    <name evidence="2" type="ORF">QBZ16_004639</name>
</gene>
<keyword evidence="1" id="KW-0175">Coiled coil</keyword>
<evidence type="ECO:0000256" key="1">
    <source>
        <dbReference type="SAM" id="Coils"/>
    </source>
</evidence>
<protein>
    <submittedName>
        <fullName evidence="2">Uncharacterized protein</fullName>
    </submittedName>
</protein>
<evidence type="ECO:0000313" key="2">
    <source>
        <dbReference type="EMBL" id="KAK2077791.1"/>
    </source>
</evidence>
<comment type="caution">
    <text evidence="2">The sequence shown here is derived from an EMBL/GenBank/DDBJ whole genome shotgun (WGS) entry which is preliminary data.</text>
</comment>
<dbReference type="EMBL" id="JASFZW010000006">
    <property type="protein sequence ID" value="KAK2077791.1"/>
    <property type="molecule type" value="Genomic_DNA"/>
</dbReference>
<evidence type="ECO:0000313" key="3">
    <source>
        <dbReference type="Proteomes" id="UP001255856"/>
    </source>
</evidence>
<name>A0AAD9MMZ1_PROWI</name>
<feature type="coiled-coil region" evidence="1">
    <location>
        <begin position="23"/>
        <end position="71"/>
    </location>
</feature>